<dbReference type="EMBL" id="PNBW01000079">
    <property type="protein sequence ID" value="TMO72417.1"/>
    <property type="molecule type" value="Genomic_DNA"/>
</dbReference>
<reference evidence="5 6" key="1">
    <citation type="submission" date="2018-01" db="EMBL/GenBank/DDBJ databases">
        <authorList>
            <person name="Paulsen S."/>
            <person name="Gram L.K."/>
        </authorList>
    </citation>
    <scope>NUCLEOTIDE SEQUENCE [LARGE SCALE GENOMIC DNA]</scope>
    <source>
        <strain evidence="3 6">S3790</strain>
        <strain evidence="4 5">S3895</strain>
    </source>
</reference>
<evidence type="ECO:0000259" key="2">
    <source>
        <dbReference type="PROSITE" id="PS50983"/>
    </source>
</evidence>
<dbReference type="Pfam" id="PF01497">
    <property type="entry name" value="Peripla_BP_2"/>
    <property type="match status" value="1"/>
</dbReference>
<proteinExistence type="predicted"/>
<evidence type="ECO:0000313" key="4">
    <source>
        <dbReference type="EMBL" id="TMO72417.1"/>
    </source>
</evidence>
<keyword evidence="5" id="KW-1185">Reference proteome</keyword>
<sequence>MKVKPWSSHFVLSISLLCVFLLNPSANAESNYERIVVSGGSITEIIYALGEQNRIVGVDSTSVFPVQATKKAQVGYVRNINVEGVLSLNPDLLLGEADSGPDKVIQQLKNIGLTTHIFTENDHFFAIEKKISKVAKLLNVEQKGRDLNAYIQTDRKALAHILAQATTKPNVLFVLSLKAGQPLVAGSDTSAHDVIKAAGGHNVASAHFSGWKPLSTEAAIAINPDVIITMGRHGKSQSLDVAKIPHFKYSNAVKNNKVLTFNGSYLLGMSPRTPQAVTELAKAIHSGVSYPNNYRLRAAQTSDEKAL</sequence>
<dbReference type="AlphaFoldDB" id="A0A5S3UZD0"/>
<organism evidence="3 6">
    <name type="scientific">Pseudoalteromonas aurantia</name>
    <dbReference type="NCBI Taxonomy" id="43654"/>
    <lineage>
        <taxon>Bacteria</taxon>
        <taxon>Pseudomonadati</taxon>
        <taxon>Pseudomonadota</taxon>
        <taxon>Gammaproteobacteria</taxon>
        <taxon>Alteromonadales</taxon>
        <taxon>Pseudoalteromonadaceae</taxon>
        <taxon>Pseudoalteromonas</taxon>
    </lineage>
</organism>
<dbReference type="SUPFAM" id="SSF53807">
    <property type="entry name" value="Helical backbone' metal receptor"/>
    <property type="match status" value="1"/>
</dbReference>
<evidence type="ECO:0000313" key="5">
    <source>
        <dbReference type="Proteomes" id="UP000307164"/>
    </source>
</evidence>
<dbReference type="PANTHER" id="PTHR30535">
    <property type="entry name" value="VITAMIN B12-BINDING PROTEIN"/>
    <property type="match status" value="1"/>
</dbReference>
<dbReference type="OrthoDB" id="9797736at2"/>
<keyword evidence="1" id="KW-0732">Signal</keyword>
<dbReference type="Gene3D" id="3.40.50.1980">
    <property type="entry name" value="Nitrogenase molybdenum iron protein domain"/>
    <property type="match status" value="2"/>
</dbReference>
<evidence type="ECO:0000313" key="3">
    <source>
        <dbReference type="EMBL" id="TMO62557.1"/>
    </source>
</evidence>
<name>A0A5S3UZD0_9GAMM</name>
<gene>
    <name evidence="3" type="ORF">CWC19_20105</name>
    <name evidence="4" type="ORF">CWC20_15225</name>
</gene>
<dbReference type="RefSeq" id="WP_138593677.1">
    <property type="nucleotide sequence ID" value="NZ_PNBW01000079.1"/>
</dbReference>
<reference evidence="3" key="3">
    <citation type="submission" date="2019-09" db="EMBL/GenBank/DDBJ databases">
        <title>Co-occurence of chitin degradation, pigmentation and bioactivity in marine Pseudoalteromonas.</title>
        <authorList>
            <person name="Sonnenschein E.C."/>
            <person name="Bech P.K."/>
        </authorList>
    </citation>
    <scope>NUCLEOTIDE SEQUENCE</scope>
    <source>
        <strain evidence="3">S3790</strain>
        <strain evidence="4 5">S3895</strain>
    </source>
</reference>
<feature type="chain" id="PRO_5024358855" evidence="1">
    <location>
        <begin position="29"/>
        <end position="307"/>
    </location>
</feature>
<protein>
    <submittedName>
        <fullName evidence="3">Hemin ABC transporter substrate-binding protein</fullName>
    </submittedName>
</protein>
<dbReference type="InterPro" id="IPR050902">
    <property type="entry name" value="ABC_Transporter_SBP"/>
</dbReference>
<reference evidence="6" key="2">
    <citation type="submission" date="2019-06" db="EMBL/GenBank/DDBJ databases">
        <title>Co-occurence of chitin degradation, pigmentation and bioactivity in marine Pseudoalteromonas.</title>
        <authorList>
            <person name="Sonnenschein E.C."/>
            <person name="Bech P.K."/>
        </authorList>
    </citation>
    <scope>NUCLEOTIDE SEQUENCE [LARGE SCALE GENOMIC DNA]</scope>
    <source>
        <strain evidence="6">S3790</strain>
    </source>
</reference>
<dbReference type="PROSITE" id="PS50983">
    <property type="entry name" value="FE_B12_PBP"/>
    <property type="match status" value="1"/>
</dbReference>
<dbReference type="InterPro" id="IPR002491">
    <property type="entry name" value="ABC_transptr_periplasmic_BD"/>
</dbReference>
<feature type="domain" description="Fe/B12 periplasmic-binding" evidence="2">
    <location>
        <begin position="34"/>
        <end position="288"/>
    </location>
</feature>
<comment type="caution">
    <text evidence="3">The sequence shown here is derived from an EMBL/GenBank/DDBJ whole genome shotgun (WGS) entry which is preliminary data.</text>
</comment>
<evidence type="ECO:0000256" key="1">
    <source>
        <dbReference type="SAM" id="SignalP"/>
    </source>
</evidence>
<dbReference type="PANTHER" id="PTHR30535:SF4">
    <property type="entry name" value="HEMIN-BINDING PERIPLASMIC PROTEIN HMUT"/>
    <property type="match status" value="1"/>
</dbReference>
<evidence type="ECO:0000313" key="6">
    <source>
        <dbReference type="Proteomes" id="UP000307217"/>
    </source>
</evidence>
<dbReference type="EMBL" id="PNBX01000134">
    <property type="protein sequence ID" value="TMO62557.1"/>
    <property type="molecule type" value="Genomic_DNA"/>
</dbReference>
<dbReference type="Proteomes" id="UP000307217">
    <property type="component" value="Unassembled WGS sequence"/>
</dbReference>
<feature type="signal peptide" evidence="1">
    <location>
        <begin position="1"/>
        <end position="28"/>
    </location>
</feature>
<accession>A0A5S3UZD0</accession>
<dbReference type="Proteomes" id="UP000307164">
    <property type="component" value="Unassembled WGS sequence"/>
</dbReference>